<comment type="caution">
    <text evidence="1">The sequence shown here is derived from an EMBL/GenBank/DDBJ whole genome shotgun (WGS) entry which is preliminary data.</text>
</comment>
<sequence>FIPQQLSVFLSLLYRFDFLKRTISRSRQLLYPNELEGPLEDKR</sequence>
<name>X1JTQ3_9ZZZZ</name>
<protein>
    <submittedName>
        <fullName evidence="1">Uncharacterized protein</fullName>
    </submittedName>
</protein>
<gene>
    <name evidence="1" type="ORF">S06H3_07347</name>
</gene>
<accession>X1JTQ3</accession>
<reference evidence="1" key="1">
    <citation type="journal article" date="2014" name="Front. Microbiol.">
        <title>High frequency of phylogenetically diverse reductive dehalogenase-homologous genes in deep subseafloor sedimentary metagenomes.</title>
        <authorList>
            <person name="Kawai M."/>
            <person name="Futagami T."/>
            <person name="Toyoda A."/>
            <person name="Takaki Y."/>
            <person name="Nishi S."/>
            <person name="Hori S."/>
            <person name="Arai W."/>
            <person name="Tsubouchi T."/>
            <person name="Morono Y."/>
            <person name="Uchiyama I."/>
            <person name="Ito T."/>
            <person name="Fujiyama A."/>
            <person name="Inagaki F."/>
            <person name="Takami H."/>
        </authorList>
    </citation>
    <scope>NUCLEOTIDE SEQUENCE</scope>
    <source>
        <strain evidence="1">Expedition CK06-06</strain>
    </source>
</reference>
<dbReference type="EMBL" id="BARV01002968">
    <property type="protein sequence ID" value="GAH98121.1"/>
    <property type="molecule type" value="Genomic_DNA"/>
</dbReference>
<feature type="non-terminal residue" evidence="1">
    <location>
        <position position="1"/>
    </location>
</feature>
<proteinExistence type="predicted"/>
<evidence type="ECO:0000313" key="1">
    <source>
        <dbReference type="EMBL" id="GAH98121.1"/>
    </source>
</evidence>
<organism evidence="1">
    <name type="scientific">marine sediment metagenome</name>
    <dbReference type="NCBI Taxonomy" id="412755"/>
    <lineage>
        <taxon>unclassified sequences</taxon>
        <taxon>metagenomes</taxon>
        <taxon>ecological metagenomes</taxon>
    </lineage>
</organism>
<dbReference type="AlphaFoldDB" id="X1JTQ3"/>